<dbReference type="EMBL" id="JBJQOH010000002">
    <property type="protein sequence ID" value="KAL3698326.1"/>
    <property type="molecule type" value="Genomic_DNA"/>
</dbReference>
<proteinExistence type="predicted"/>
<evidence type="ECO:0000313" key="2">
    <source>
        <dbReference type="EMBL" id="KAL3698326.1"/>
    </source>
</evidence>
<protein>
    <submittedName>
        <fullName evidence="2">Uncharacterized protein</fullName>
    </submittedName>
</protein>
<feature type="region of interest" description="Disordered" evidence="1">
    <location>
        <begin position="151"/>
        <end position="198"/>
    </location>
</feature>
<dbReference type="Proteomes" id="UP001633002">
    <property type="component" value="Unassembled WGS sequence"/>
</dbReference>
<dbReference type="AlphaFoldDB" id="A0ABD3I4W8"/>
<name>A0ABD3I4W8_9MARC</name>
<feature type="compositionally biased region" description="Basic and acidic residues" evidence="1">
    <location>
        <begin position="160"/>
        <end position="177"/>
    </location>
</feature>
<evidence type="ECO:0000313" key="3">
    <source>
        <dbReference type="Proteomes" id="UP001633002"/>
    </source>
</evidence>
<accession>A0ABD3I4W8</accession>
<keyword evidence="3" id="KW-1185">Reference proteome</keyword>
<comment type="caution">
    <text evidence="2">The sequence shown here is derived from an EMBL/GenBank/DDBJ whole genome shotgun (WGS) entry which is preliminary data.</text>
</comment>
<sequence>MAKEDGWLYFEDLVNKICTKFPVQGVWFVTLNIEDASLVLWKHEEKDPVSLGILLKTITNTSKVLEVLAMKDGGGSKQSNYKLPEREPIKGALNSGLFGVLPKAAAHYLPHPKVATKAVSRLAPAARVKIDSQEESEIARDLTASQKHEAQRMAAAKATFSKEKGSKSKSSRDKDSQSSKNKGKSVVQEARRRSLLSQHRVQRRNFSVPVSLLRLLGYPVSPRLTLTSVNESHRLH</sequence>
<gene>
    <name evidence="2" type="ORF">R1sor_012402</name>
</gene>
<organism evidence="2 3">
    <name type="scientific">Riccia sorocarpa</name>
    <dbReference type="NCBI Taxonomy" id="122646"/>
    <lineage>
        <taxon>Eukaryota</taxon>
        <taxon>Viridiplantae</taxon>
        <taxon>Streptophyta</taxon>
        <taxon>Embryophyta</taxon>
        <taxon>Marchantiophyta</taxon>
        <taxon>Marchantiopsida</taxon>
        <taxon>Marchantiidae</taxon>
        <taxon>Marchantiales</taxon>
        <taxon>Ricciaceae</taxon>
        <taxon>Riccia</taxon>
    </lineage>
</organism>
<evidence type="ECO:0000256" key="1">
    <source>
        <dbReference type="SAM" id="MobiDB-lite"/>
    </source>
</evidence>
<reference evidence="2 3" key="1">
    <citation type="submission" date="2024-09" db="EMBL/GenBank/DDBJ databases">
        <title>Chromosome-scale assembly of Riccia sorocarpa.</title>
        <authorList>
            <person name="Paukszto L."/>
        </authorList>
    </citation>
    <scope>NUCLEOTIDE SEQUENCE [LARGE SCALE GENOMIC DNA]</scope>
    <source>
        <strain evidence="2">LP-2024</strain>
        <tissue evidence="2">Aerial parts of the thallus</tissue>
    </source>
</reference>